<proteinExistence type="predicted"/>
<dbReference type="AlphaFoldDB" id="A0A917E077"/>
<comment type="caution">
    <text evidence="1">The sequence shown here is derived from an EMBL/GenBank/DDBJ whole genome shotgun (WGS) entry which is preliminary data.</text>
</comment>
<accession>A0A917E077</accession>
<reference evidence="1" key="2">
    <citation type="submission" date="2020-09" db="EMBL/GenBank/DDBJ databases">
        <authorList>
            <person name="Sun Q."/>
            <person name="Zhou Y."/>
        </authorList>
    </citation>
    <scope>NUCLEOTIDE SEQUENCE</scope>
    <source>
        <strain evidence="1">CGMCC 1.15178</strain>
    </source>
</reference>
<sequence length="74" mass="8493">MARVEHVGPEPFKGLKFAQDYFRFILKKSIEQDNYELFGLHWLVNSLFLAPSELFISQKVIFLLADGSAEGKNC</sequence>
<dbReference type="Proteomes" id="UP000612456">
    <property type="component" value="Unassembled WGS sequence"/>
</dbReference>
<protein>
    <submittedName>
        <fullName evidence="1">Uncharacterized protein</fullName>
    </submittedName>
</protein>
<dbReference type="EMBL" id="BMHP01000003">
    <property type="protein sequence ID" value="GGD83654.1"/>
    <property type="molecule type" value="Genomic_DNA"/>
</dbReference>
<evidence type="ECO:0000313" key="1">
    <source>
        <dbReference type="EMBL" id="GGD83654.1"/>
    </source>
</evidence>
<name>A0A917E077_9BACL</name>
<organism evidence="1 2">
    <name type="scientific">Paenibacillus nasutitermitis</name>
    <dbReference type="NCBI Taxonomy" id="1652958"/>
    <lineage>
        <taxon>Bacteria</taxon>
        <taxon>Bacillati</taxon>
        <taxon>Bacillota</taxon>
        <taxon>Bacilli</taxon>
        <taxon>Bacillales</taxon>
        <taxon>Paenibacillaceae</taxon>
        <taxon>Paenibacillus</taxon>
    </lineage>
</organism>
<evidence type="ECO:0000313" key="2">
    <source>
        <dbReference type="Proteomes" id="UP000612456"/>
    </source>
</evidence>
<dbReference type="RefSeq" id="WP_188995543.1">
    <property type="nucleotide sequence ID" value="NZ_BMHP01000003.1"/>
</dbReference>
<reference evidence="1" key="1">
    <citation type="journal article" date="2014" name="Int. J. Syst. Evol. Microbiol.">
        <title>Complete genome sequence of Corynebacterium casei LMG S-19264T (=DSM 44701T), isolated from a smear-ripened cheese.</title>
        <authorList>
            <consortium name="US DOE Joint Genome Institute (JGI-PGF)"/>
            <person name="Walter F."/>
            <person name="Albersmeier A."/>
            <person name="Kalinowski J."/>
            <person name="Ruckert C."/>
        </authorList>
    </citation>
    <scope>NUCLEOTIDE SEQUENCE</scope>
    <source>
        <strain evidence="1">CGMCC 1.15178</strain>
    </source>
</reference>
<keyword evidence="2" id="KW-1185">Reference proteome</keyword>
<gene>
    <name evidence="1" type="ORF">GCM10010911_47310</name>
</gene>